<evidence type="ECO:0000313" key="3">
    <source>
        <dbReference type="EMBL" id="KAI9638954.1"/>
    </source>
</evidence>
<feature type="compositionally biased region" description="Basic and acidic residues" evidence="1">
    <location>
        <begin position="131"/>
        <end position="141"/>
    </location>
</feature>
<accession>A0AA38LYH4</accession>
<dbReference type="Proteomes" id="UP001164286">
    <property type="component" value="Unassembled WGS sequence"/>
</dbReference>
<feature type="compositionally biased region" description="Basic residues" evidence="1">
    <location>
        <begin position="96"/>
        <end position="105"/>
    </location>
</feature>
<protein>
    <submittedName>
        <fullName evidence="3">XAP-5-like protein</fullName>
    </submittedName>
</protein>
<dbReference type="AlphaFoldDB" id="A0AA38LYH4"/>
<dbReference type="GeneID" id="77725725"/>
<evidence type="ECO:0000313" key="4">
    <source>
        <dbReference type="Proteomes" id="UP001164286"/>
    </source>
</evidence>
<comment type="caution">
    <text evidence="3">The sequence shown here is derived from an EMBL/GenBank/DDBJ whole genome shotgun (WGS) entry which is preliminary data.</text>
</comment>
<dbReference type="GO" id="GO:0006325">
    <property type="term" value="P:chromatin organization"/>
    <property type="evidence" value="ECO:0007669"/>
    <property type="project" value="TreeGrafter"/>
</dbReference>
<reference evidence="3" key="1">
    <citation type="journal article" date="2022" name="G3 (Bethesda)">
        <title>High quality genome of the basidiomycete yeast Dioszegia hungarica PDD-24b-2 isolated from cloud water.</title>
        <authorList>
            <person name="Jarrige D."/>
            <person name="Haridas S."/>
            <person name="Bleykasten-Grosshans C."/>
            <person name="Joly M."/>
            <person name="Nadalig T."/>
            <person name="Sancelme M."/>
            <person name="Vuilleumier S."/>
            <person name="Grigoriev I.V."/>
            <person name="Amato P."/>
            <person name="Bringel F."/>
        </authorList>
    </citation>
    <scope>NUCLEOTIDE SEQUENCE</scope>
    <source>
        <strain evidence="3">PDD-24b-2</strain>
    </source>
</reference>
<dbReference type="Pfam" id="PF04921">
    <property type="entry name" value="XAP5"/>
    <property type="match status" value="1"/>
</dbReference>
<dbReference type="InterPro" id="IPR007005">
    <property type="entry name" value="XAP5"/>
</dbReference>
<keyword evidence="4" id="KW-1185">Reference proteome</keyword>
<evidence type="ECO:0000256" key="1">
    <source>
        <dbReference type="SAM" id="MobiDB-lite"/>
    </source>
</evidence>
<feature type="region of interest" description="Disordered" evidence="1">
    <location>
        <begin position="18"/>
        <end position="41"/>
    </location>
</feature>
<name>A0AA38LYH4_9TREE</name>
<feature type="domain" description="FAM50A/XAP5 C-terminal" evidence="2">
    <location>
        <begin position="177"/>
        <end position="312"/>
    </location>
</feature>
<dbReference type="EMBL" id="JAKWFO010000002">
    <property type="protein sequence ID" value="KAI9638954.1"/>
    <property type="molecule type" value="Genomic_DNA"/>
</dbReference>
<dbReference type="PANTHER" id="PTHR12722">
    <property type="entry name" value="XAP-5 PROTEIN-RELATED"/>
    <property type="match status" value="1"/>
</dbReference>
<dbReference type="InterPro" id="IPR048337">
    <property type="entry name" value="FAM50A/XAP5_C"/>
</dbReference>
<feature type="region of interest" description="Disordered" evidence="1">
    <location>
        <begin position="87"/>
        <end position="148"/>
    </location>
</feature>
<organism evidence="3 4">
    <name type="scientific">Dioszegia hungarica</name>
    <dbReference type="NCBI Taxonomy" id="4972"/>
    <lineage>
        <taxon>Eukaryota</taxon>
        <taxon>Fungi</taxon>
        <taxon>Dikarya</taxon>
        <taxon>Basidiomycota</taxon>
        <taxon>Agaricomycotina</taxon>
        <taxon>Tremellomycetes</taxon>
        <taxon>Tremellales</taxon>
        <taxon>Bulleribasidiaceae</taxon>
        <taxon>Dioszegia</taxon>
    </lineage>
</organism>
<sequence length="316" mass="36624">MDRDQPDGPALHIVLAKQREREAAEHQRQRDAIIKDSQKDHTADRFVGVVEAIDDRLKRSTVGLVTLSDFQRAKESLEEEARQVAAKTKAEQKSLSRAKKGKKRDVKLSFDDEEDDAPHKKRNASPSSSDAPKERLSKNPDVDTSFLPDRYREEEERLHREDLRKKWLAEQERIKNETIEIVYSFWDGSGHRKTVECLKGDDIAAFLGKCRAQFPELRATSIDNMMYIKEDLIIPHHYTFYDFIVNGARGKSGPLFNFDVHDDVRMVSNASLEKDESHAGKVVERTWYNKFKHIFPASRWEVYDPDKDYGSYKVRG</sequence>
<dbReference type="RefSeq" id="XP_052948731.1">
    <property type="nucleotide sequence ID" value="XM_053086524.1"/>
</dbReference>
<proteinExistence type="predicted"/>
<dbReference type="GO" id="GO:0005634">
    <property type="term" value="C:nucleus"/>
    <property type="evidence" value="ECO:0007669"/>
    <property type="project" value="InterPro"/>
</dbReference>
<dbReference type="PANTHER" id="PTHR12722:SF0">
    <property type="entry name" value="PROTEIN FAM50A"/>
    <property type="match status" value="1"/>
</dbReference>
<evidence type="ECO:0000259" key="2">
    <source>
        <dbReference type="Pfam" id="PF04921"/>
    </source>
</evidence>
<gene>
    <name evidence="3" type="ORF">MKK02DRAFT_22134</name>
</gene>